<dbReference type="AlphaFoldDB" id="A0AAX2H1J9"/>
<dbReference type="EC" id="1.1.1.25" evidence="6"/>
<sequence length="245" mass="27120">MKNLYALVGRNIAYSFSRAYFAEKFQREGLADCQYVNFDIQRIEELPALIAAHPHLRGFNVTIPYKRDILPLLSSIDPVAEAIGAVNTVKITPEGLVGYNTDAYGFAESLKPLLKPQHTHALILGTGGASQAVAYVLKSLGIAYRFVSRTPHLGQFAYTDLNGSLLKKYTLIINCTPLGTFPNTEACPPLPYQHLTEAHLLYDLIYNPEKTTFLQKGAAKGAHICNGQQMLELQAEAAWGIWRQP</sequence>
<dbReference type="GO" id="GO:0009073">
    <property type="term" value="P:aromatic amino acid family biosynthetic process"/>
    <property type="evidence" value="ECO:0007669"/>
    <property type="project" value="UniProtKB-KW"/>
</dbReference>
<dbReference type="InterPro" id="IPR022893">
    <property type="entry name" value="Shikimate_DH_fam"/>
</dbReference>
<dbReference type="RefSeq" id="WP_066430501.1">
    <property type="nucleotide sequence ID" value="NZ_CP014227.1"/>
</dbReference>
<dbReference type="SUPFAM" id="SSF53223">
    <property type="entry name" value="Aminoacid dehydrogenase-like, N-terminal domain"/>
    <property type="match status" value="1"/>
</dbReference>
<keyword evidence="3" id="KW-0057">Aromatic amino acid biosynthesis</keyword>
<evidence type="ECO:0000259" key="4">
    <source>
        <dbReference type="Pfam" id="PF08501"/>
    </source>
</evidence>
<dbReference type="Proteomes" id="UP000215539">
    <property type="component" value="Chromosome 1"/>
</dbReference>
<dbReference type="Pfam" id="PF08501">
    <property type="entry name" value="Shikimate_dh_N"/>
    <property type="match status" value="1"/>
</dbReference>
<dbReference type="GO" id="GO:0019632">
    <property type="term" value="P:shikimate metabolic process"/>
    <property type="evidence" value="ECO:0007669"/>
    <property type="project" value="TreeGrafter"/>
</dbReference>
<dbReference type="GO" id="GO:0009423">
    <property type="term" value="P:chorismate biosynthetic process"/>
    <property type="evidence" value="ECO:0007669"/>
    <property type="project" value="TreeGrafter"/>
</dbReference>
<evidence type="ECO:0000313" key="8">
    <source>
        <dbReference type="Proteomes" id="UP000215539"/>
    </source>
</evidence>
<dbReference type="CDD" id="cd01065">
    <property type="entry name" value="NAD_bind_Shikimate_DH"/>
    <property type="match status" value="1"/>
</dbReference>
<dbReference type="EMBL" id="CP014227">
    <property type="protein sequence ID" value="AMD85671.1"/>
    <property type="molecule type" value="Genomic_DNA"/>
</dbReference>
<dbReference type="KEGG" id="chg:AXF12_09195"/>
<organism evidence="6 8">
    <name type="scientific">Capnocytophaga haemolytica</name>
    <dbReference type="NCBI Taxonomy" id="45243"/>
    <lineage>
        <taxon>Bacteria</taxon>
        <taxon>Pseudomonadati</taxon>
        <taxon>Bacteroidota</taxon>
        <taxon>Flavobacteriia</taxon>
        <taxon>Flavobacteriales</taxon>
        <taxon>Flavobacteriaceae</taxon>
        <taxon>Capnocytophaga</taxon>
    </lineage>
</organism>
<dbReference type="InterPro" id="IPR036291">
    <property type="entry name" value="NAD(P)-bd_dom_sf"/>
</dbReference>
<dbReference type="PANTHER" id="PTHR21089">
    <property type="entry name" value="SHIKIMATE DEHYDROGENASE"/>
    <property type="match status" value="1"/>
</dbReference>
<dbReference type="SUPFAM" id="SSF51735">
    <property type="entry name" value="NAD(P)-binding Rossmann-fold domains"/>
    <property type="match status" value="1"/>
</dbReference>
<dbReference type="GO" id="GO:0050661">
    <property type="term" value="F:NADP binding"/>
    <property type="evidence" value="ECO:0007669"/>
    <property type="project" value="TreeGrafter"/>
</dbReference>
<evidence type="ECO:0000313" key="6">
    <source>
        <dbReference type="EMBL" id="SNV16463.1"/>
    </source>
</evidence>
<protein>
    <submittedName>
        <fullName evidence="6">Shikimate dehydrogenase</fullName>
        <ecNumber evidence="6">1.1.1.25</ecNumber>
    </submittedName>
</protein>
<proteinExistence type="predicted"/>
<accession>A0AAX2H1J9</accession>
<reference evidence="5 7" key="1">
    <citation type="submission" date="2016-02" db="EMBL/GenBank/DDBJ databases">
        <authorList>
            <person name="Holder M.E."/>
            <person name="Ajami N.J."/>
            <person name="Petrosino J.F."/>
        </authorList>
    </citation>
    <scope>NUCLEOTIDE SEQUENCE [LARGE SCALE GENOMIC DNA]</scope>
    <source>
        <strain evidence="5 7">CCUG 32990</strain>
    </source>
</reference>
<evidence type="ECO:0000313" key="5">
    <source>
        <dbReference type="EMBL" id="AMD85671.1"/>
    </source>
</evidence>
<evidence type="ECO:0000256" key="3">
    <source>
        <dbReference type="ARBA" id="ARBA00023141"/>
    </source>
</evidence>
<evidence type="ECO:0000313" key="7">
    <source>
        <dbReference type="Proteomes" id="UP000065822"/>
    </source>
</evidence>
<keyword evidence="2 6" id="KW-0560">Oxidoreductase</keyword>
<dbReference type="PANTHER" id="PTHR21089:SF1">
    <property type="entry name" value="BIFUNCTIONAL 3-DEHYDROQUINATE DEHYDRATASE_SHIKIMATE DEHYDROGENASE, CHLOROPLASTIC"/>
    <property type="match status" value="1"/>
</dbReference>
<dbReference type="GO" id="GO:0005829">
    <property type="term" value="C:cytosol"/>
    <property type="evidence" value="ECO:0007669"/>
    <property type="project" value="TreeGrafter"/>
</dbReference>
<dbReference type="InterPro" id="IPR013708">
    <property type="entry name" value="Shikimate_DH-bd_N"/>
</dbReference>
<dbReference type="GO" id="GO:0004764">
    <property type="term" value="F:shikimate 3-dehydrogenase (NADP+) activity"/>
    <property type="evidence" value="ECO:0007669"/>
    <property type="project" value="UniProtKB-EC"/>
</dbReference>
<name>A0AAX2H1J9_9FLAO</name>
<gene>
    <name evidence="6" type="primary">aroE</name>
    <name evidence="5" type="ORF">AXF12_09195</name>
    <name evidence="6" type="ORF">SAMEA44541418_02321</name>
</gene>
<feature type="domain" description="Shikimate dehydrogenase substrate binding N-terminal" evidence="4">
    <location>
        <begin position="7"/>
        <end position="89"/>
    </location>
</feature>
<dbReference type="Gene3D" id="3.40.50.10860">
    <property type="entry name" value="Leucine Dehydrogenase, chain A, domain 1"/>
    <property type="match status" value="1"/>
</dbReference>
<reference evidence="6 8" key="2">
    <citation type="submission" date="2017-06" db="EMBL/GenBank/DDBJ databases">
        <authorList>
            <consortium name="Pathogen Informatics"/>
        </authorList>
    </citation>
    <scope>NUCLEOTIDE SEQUENCE [LARGE SCALE GENOMIC DNA]</scope>
    <source>
        <strain evidence="6 8">NCTC12947</strain>
    </source>
</reference>
<evidence type="ECO:0000256" key="1">
    <source>
        <dbReference type="ARBA" id="ARBA00004871"/>
    </source>
</evidence>
<evidence type="ECO:0000256" key="2">
    <source>
        <dbReference type="ARBA" id="ARBA00023002"/>
    </source>
</evidence>
<dbReference type="InterPro" id="IPR046346">
    <property type="entry name" value="Aminoacid_DH-like_N_sf"/>
</dbReference>
<dbReference type="EMBL" id="LT906449">
    <property type="protein sequence ID" value="SNV16463.1"/>
    <property type="molecule type" value="Genomic_DNA"/>
</dbReference>
<keyword evidence="7" id="KW-1185">Reference proteome</keyword>
<keyword evidence="3" id="KW-0028">Amino-acid biosynthesis</keyword>
<comment type="pathway">
    <text evidence="1">Metabolic intermediate biosynthesis; chorismate biosynthesis; chorismate from D-erythrose 4-phosphate and phosphoenolpyruvate: step 4/7.</text>
</comment>
<dbReference type="Proteomes" id="UP000065822">
    <property type="component" value="Chromosome"/>
</dbReference>
<dbReference type="Gene3D" id="3.40.50.720">
    <property type="entry name" value="NAD(P)-binding Rossmann-like Domain"/>
    <property type="match status" value="1"/>
</dbReference>